<name>A0A7I7ZV69_9MYCO</name>
<organism evidence="1 2">
    <name type="scientific">Mycolicibacterium phocaicum</name>
    <dbReference type="NCBI Taxonomy" id="319706"/>
    <lineage>
        <taxon>Bacteria</taxon>
        <taxon>Bacillati</taxon>
        <taxon>Actinomycetota</taxon>
        <taxon>Actinomycetes</taxon>
        <taxon>Mycobacteriales</taxon>
        <taxon>Mycobacteriaceae</taxon>
        <taxon>Mycolicibacterium</taxon>
    </lineage>
</organism>
<comment type="caution">
    <text evidence="1">The sequence shown here is derived from an EMBL/GenBank/DDBJ whole genome shotgun (WGS) entry which is preliminary data.</text>
</comment>
<evidence type="ECO:0000313" key="2">
    <source>
        <dbReference type="Proteomes" id="UP000309984"/>
    </source>
</evidence>
<dbReference type="EMBL" id="POTM01000069">
    <property type="protein sequence ID" value="TLH58315.1"/>
    <property type="molecule type" value="Genomic_DNA"/>
</dbReference>
<evidence type="ECO:0000313" key="1">
    <source>
        <dbReference type="EMBL" id="TLH58315.1"/>
    </source>
</evidence>
<reference evidence="1 2" key="1">
    <citation type="submission" date="2018-01" db="EMBL/GenBank/DDBJ databases">
        <title>Comparative genomics of Mycobacterium mucogenicum and Mycobacterium neoaurum clade members emphasizing tRNA and non-coding RNA.</title>
        <authorList>
            <person name="Behra P.R.K."/>
            <person name="Pettersson B.M.F."/>
            <person name="Das S."/>
            <person name="Dasgupta S."/>
            <person name="Kirsebom L.A."/>
        </authorList>
    </citation>
    <scope>NUCLEOTIDE SEQUENCE [LARGE SCALE GENOMIC DNA]</scope>
    <source>
        <strain evidence="1 2">DSM 45104</strain>
    </source>
</reference>
<dbReference type="AlphaFoldDB" id="A0A7I7ZV69"/>
<protein>
    <submittedName>
        <fullName evidence="1">Uncharacterized protein</fullName>
    </submittedName>
</protein>
<sequence>MRIHTYAGGGDVQTHPDVAPGAPLRECIVVEVDELVYRVGDEAALDIEQTVFALFGEEPGHVIRHHCREIAVTVSYAGQDQKFSVHPAEHVKRLQKRAAKAFQLDAATSADLAMRLPGATTDLVASYPIGAYVPRGTCAVTVDLIHVTRPQG</sequence>
<keyword evidence="2" id="KW-1185">Reference proteome</keyword>
<accession>A0A7I7ZV69</accession>
<dbReference type="Proteomes" id="UP000309984">
    <property type="component" value="Unassembled WGS sequence"/>
</dbReference>
<gene>
    <name evidence="1" type="ORF">C1S79_27890</name>
</gene>
<proteinExistence type="predicted"/>